<dbReference type="AlphaFoldDB" id="A0A1F5YZT6"/>
<evidence type="ECO:0000313" key="1">
    <source>
        <dbReference type="EMBL" id="OGG05730.1"/>
    </source>
</evidence>
<comment type="caution">
    <text evidence="1">The sequence shown here is derived from an EMBL/GenBank/DDBJ whole genome shotgun (WGS) entry which is preliminary data.</text>
</comment>
<gene>
    <name evidence="1" type="ORF">A2777_05080</name>
</gene>
<reference evidence="1 2" key="1">
    <citation type="journal article" date="2016" name="Nat. Commun.">
        <title>Thousands of microbial genomes shed light on interconnected biogeochemical processes in an aquifer system.</title>
        <authorList>
            <person name="Anantharaman K."/>
            <person name="Brown C.T."/>
            <person name="Hug L.A."/>
            <person name="Sharon I."/>
            <person name="Castelle C.J."/>
            <person name="Probst A.J."/>
            <person name="Thomas B.C."/>
            <person name="Singh A."/>
            <person name="Wilkins M.J."/>
            <person name="Karaoz U."/>
            <person name="Brodie E.L."/>
            <person name="Williams K.H."/>
            <person name="Hubbard S.S."/>
            <person name="Banfield J.F."/>
        </authorList>
    </citation>
    <scope>NUCLEOTIDE SEQUENCE [LARGE SCALE GENOMIC DNA]</scope>
</reference>
<evidence type="ECO:0008006" key="3">
    <source>
        <dbReference type="Google" id="ProtNLM"/>
    </source>
</evidence>
<sequence>MRRVTLFIILILVVLAGGAIWLNSRQSGIGGGEIGIGGGPETNDGLVVPSPEIRKNEVLVNLMPVVGAPVSQNALALIEEENGQLTVSLAVENYLDNPQPAHIHAGSCPDVGEIIYPLNAVISGNSVTFVNSTFDNLIDRMPLAINIHQSPTELDVYTACGNIVLEGNSGNPFETNQISS</sequence>
<dbReference type="Proteomes" id="UP000177354">
    <property type="component" value="Unassembled WGS sequence"/>
</dbReference>
<evidence type="ECO:0000313" key="2">
    <source>
        <dbReference type="Proteomes" id="UP000177354"/>
    </source>
</evidence>
<dbReference type="EMBL" id="MFJF01000026">
    <property type="protein sequence ID" value="OGG05730.1"/>
    <property type="molecule type" value="Genomic_DNA"/>
</dbReference>
<name>A0A1F5YZT6_9BACT</name>
<organism evidence="1 2">
    <name type="scientific">Candidatus Gottesmanbacteria bacterium RIFCSPHIGHO2_01_FULL_40_15</name>
    <dbReference type="NCBI Taxonomy" id="1798376"/>
    <lineage>
        <taxon>Bacteria</taxon>
        <taxon>Candidatus Gottesmaniibacteriota</taxon>
    </lineage>
</organism>
<proteinExistence type="predicted"/>
<protein>
    <recommendedName>
        <fullName evidence="3">CHRD domain-containing protein</fullName>
    </recommendedName>
</protein>
<accession>A0A1F5YZT6</accession>